<dbReference type="OrthoDB" id="165404at2759"/>
<organism evidence="1 2">
    <name type="scientific">Phytophthora pseudosyringae</name>
    <dbReference type="NCBI Taxonomy" id="221518"/>
    <lineage>
        <taxon>Eukaryota</taxon>
        <taxon>Sar</taxon>
        <taxon>Stramenopiles</taxon>
        <taxon>Oomycota</taxon>
        <taxon>Peronosporomycetes</taxon>
        <taxon>Peronosporales</taxon>
        <taxon>Peronosporaceae</taxon>
        <taxon>Phytophthora</taxon>
    </lineage>
</organism>
<comment type="caution">
    <text evidence="1">The sequence shown here is derived from an EMBL/GenBank/DDBJ whole genome shotgun (WGS) entry which is preliminary data.</text>
</comment>
<gene>
    <name evidence="1" type="ORF">PHYPSEUDO_010896</name>
</gene>
<dbReference type="Proteomes" id="UP000694044">
    <property type="component" value="Unassembled WGS sequence"/>
</dbReference>
<evidence type="ECO:0000313" key="1">
    <source>
        <dbReference type="EMBL" id="KAG7377846.1"/>
    </source>
</evidence>
<sequence length="61" mass="6694">MRLQLDGGGLETYEAALETAQDRKKKNVPLLTFPSLILAALDELLQSPEANAQQVQELVDV</sequence>
<feature type="non-terminal residue" evidence="1">
    <location>
        <position position="1"/>
    </location>
</feature>
<name>A0A8T1VA59_9STRA</name>
<evidence type="ECO:0000313" key="2">
    <source>
        <dbReference type="Proteomes" id="UP000694044"/>
    </source>
</evidence>
<reference evidence="1" key="1">
    <citation type="submission" date="2021-02" db="EMBL/GenBank/DDBJ databases">
        <authorList>
            <person name="Palmer J.M."/>
        </authorList>
    </citation>
    <scope>NUCLEOTIDE SEQUENCE</scope>
    <source>
        <strain evidence="1">SCRP734</strain>
    </source>
</reference>
<dbReference type="EMBL" id="JAGDFM010000476">
    <property type="protein sequence ID" value="KAG7377846.1"/>
    <property type="molecule type" value="Genomic_DNA"/>
</dbReference>
<accession>A0A8T1VA59</accession>
<dbReference type="AlphaFoldDB" id="A0A8T1VA59"/>
<protein>
    <submittedName>
        <fullName evidence="1">Uncharacterized protein</fullName>
    </submittedName>
</protein>
<keyword evidence="2" id="KW-1185">Reference proteome</keyword>
<proteinExistence type="predicted"/>